<evidence type="ECO:0000256" key="5">
    <source>
        <dbReference type="ARBA" id="ARBA00022840"/>
    </source>
</evidence>
<dbReference type="PANTHER" id="PTHR43166:SF30">
    <property type="entry name" value="METHIONINE IMPORT ATP-BINDING PROTEIN METN"/>
    <property type="match status" value="1"/>
</dbReference>
<organism evidence="10 11">
    <name type="scientific">Thermoflavimicrobium dichotomicum</name>
    <dbReference type="NCBI Taxonomy" id="46223"/>
    <lineage>
        <taxon>Bacteria</taxon>
        <taxon>Bacillati</taxon>
        <taxon>Bacillota</taxon>
        <taxon>Bacilli</taxon>
        <taxon>Bacillales</taxon>
        <taxon>Thermoactinomycetaceae</taxon>
        <taxon>Thermoflavimicrobium</taxon>
    </lineage>
</organism>
<dbReference type="CDD" id="cd03258">
    <property type="entry name" value="ABC_MetN_methionine_transporter"/>
    <property type="match status" value="1"/>
</dbReference>
<reference evidence="10 11" key="1">
    <citation type="submission" date="2016-10" db="EMBL/GenBank/DDBJ databases">
        <authorList>
            <person name="de Groot N.N."/>
        </authorList>
    </citation>
    <scope>NUCLEOTIDE SEQUENCE [LARGE SCALE GENOMIC DNA]</scope>
    <source>
        <strain evidence="10 11">DSM 44778</strain>
    </source>
</reference>
<evidence type="ECO:0000256" key="7">
    <source>
        <dbReference type="ARBA" id="ARBA00022970"/>
    </source>
</evidence>
<evidence type="ECO:0000256" key="8">
    <source>
        <dbReference type="ARBA" id="ARBA00023136"/>
    </source>
</evidence>
<dbReference type="InterPro" id="IPR003439">
    <property type="entry name" value="ABC_transporter-like_ATP-bd"/>
</dbReference>
<dbReference type="RefSeq" id="WP_093227681.1">
    <property type="nucleotide sequence ID" value="NZ_FORR01000001.1"/>
</dbReference>
<evidence type="ECO:0000256" key="2">
    <source>
        <dbReference type="ARBA" id="ARBA00022448"/>
    </source>
</evidence>
<evidence type="ECO:0000256" key="6">
    <source>
        <dbReference type="ARBA" id="ARBA00022967"/>
    </source>
</evidence>
<dbReference type="EMBL" id="FORR01000001">
    <property type="protein sequence ID" value="SFI65379.1"/>
    <property type="molecule type" value="Genomic_DNA"/>
</dbReference>
<proteinExistence type="inferred from homology"/>
<dbReference type="Pfam" id="PF00005">
    <property type="entry name" value="ABC_tran"/>
    <property type="match status" value="1"/>
</dbReference>
<dbReference type="PROSITE" id="PS00211">
    <property type="entry name" value="ABC_TRANSPORTER_1"/>
    <property type="match status" value="1"/>
</dbReference>
<keyword evidence="8" id="KW-0472">Membrane</keyword>
<keyword evidence="4" id="KW-0547">Nucleotide-binding</keyword>
<dbReference type="InterPro" id="IPR017871">
    <property type="entry name" value="ABC_transporter-like_CS"/>
</dbReference>
<keyword evidence="3" id="KW-1003">Cell membrane</keyword>
<name>A0A1I3JYM7_9BACL</name>
<evidence type="ECO:0000259" key="9">
    <source>
        <dbReference type="PROSITE" id="PS50893"/>
    </source>
</evidence>
<sequence length="329" mass="36317">MIQVKKVSKVFPAQGKGESVTALKDVSLEIERGDIFGIIGHSGAGKSTLLRMLNGLEKPTTGSVIIDGKEISKLKDKELRLARQKIGMIFQHFHLLWSRTVRENVAFPLEVAGVPKSEIQRKVDQLLERVGLQDRADAYPSQLSGGQKQRVGIARALANDPDVLLCDEATSALDPETTASILQLLQEINRETGITLVLITHEMSVVRSICNKIAVMEAGEIVEIGEVEEIFNHAKHPVTRKFLQQEINEEAKDLGKCLTVTISKQSDWNNLISIAQTYQVSIQIVGGEIQATTDKHTISFRLLGEPANVNKAIDEILSQANKMEVIERV</sequence>
<dbReference type="PROSITE" id="PS50893">
    <property type="entry name" value="ABC_TRANSPORTER_2"/>
    <property type="match status" value="1"/>
</dbReference>
<dbReference type="SUPFAM" id="SSF52540">
    <property type="entry name" value="P-loop containing nucleoside triphosphate hydrolases"/>
    <property type="match status" value="1"/>
</dbReference>
<protein>
    <submittedName>
        <fullName evidence="10">D-methionine transport system ATP-binding protein</fullName>
    </submittedName>
</protein>
<dbReference type="FunFam" id="3.40.50.300:FF:000056">
    <property type="entry name" value="Cell division ATP-binding protein FtsE"/>
    <property type="match status" value="1"/>
</dbReference>
<dbReference type="Proteomes" id="UP000199545">
    <property type="component" value="Unassembled WGS sequence"/>
</dbReference>
<dbReference type="OrthoDB" id="9802264at2"/>
<dbReference type="InterPro" id="IPR003593">
    <property type="entry name" value="AAA+_ATPase"/>
</dbReference>
<keyword evidence="11" id="KW-1185">Reference proteome</keyword>
<dbReference type="InterPro" id="IPR041701">
    <property type="entry name" value="MetN_ABC"/>
</dbReference>
<dbReference type="STRING" id="46223.SAMN05421852_101258"/>
<dbReference type="InterPro" id="IPR050086">
    <property type="entry name" value="MetN_ABC_transporter-like"/>
</dbReference>
<keyword evidence="6" id="KW-1278">Translocase</keyword>
<evidence type="ECO:0000313" key="10">
    <source>
        <dbReference type="EMBL" id="SFI65379.1"/>
    </source>
</evidence>
<accession>A0A1I3JYM7</accession>
<evidence type="ECO:0000256" key="1">
    <source>
        <dbReference type="ARBA" id="ARBA00005417"/>
    </source>
</evidence>
<dbReference type="InterPro" id="IPR027417">
    <property type="entry name" value="P-loop_NTPase"/>
</dbReference>
<dbReference type="GO" id="GO:0006865">
    <property type="term" value="P:amino acid transport"/>
    <property type="evidence" value="ECO:0007669"/>
    <property type="project" value="UniProtKB-KW"/>
</dbReference>
<evidence type="ECO:0000256" key="3">
    <source>
        <dbReference type="ARBA" id="ARBA00022475"/>
    </source>
</evidence>
<comment type="similarity">
    <text evidence="1">Belongs to the ABC transporter superfamily.</text>
</comment>
<keyword evidence="7" id="KW-0029">Amino-acid transport</keyword>
<gene>
    <name evidence="10" type="ORF">SAMN05421852_101258</name>
</gene>
<evidence type="ECO:0000256" key="4">
    <source>
        <dbReference type="ARBA" id="ARBA00022741"/>
    </source>
</evidence>
<dbReference type="SMART" id="SM00382">
    <property type="entry name" value="AAA"/>
    <property type="match status" value="1"/>
</dbReference>
<feature type="domain" description="ABC transporter" evidence="9">
    <location>
        <begin position="2"/>
        <end position="243"/>
    </location>
</feature>
<dbReference type="PANTHER" id="PTHR43166">
    <property type="entry name" value="AMINO ACID IMPORT ATP-BINDING PROTEIN"/>
    <property type="match status" value="1"/>
</dbReference>
<dbReference type="Gene3D" id="3.40.50.300">
    <property type="entry name" value="P-loop containing nucleotide triphosphate hydrolases"/>
    <property type="match status" value="1"/>
</dbReference>
<dbReference type="GO" id="GO:0005524">
    <property type="term" value="F:ATP binding"/>
    <property type="evidence" value="ECO:0007669"/>
    <property type="project" value="UniProtKB-KW"/>
</dbReference>
<evidence type="ECO:0000313" key="11">
    <source>
        <dbReference type="Proteomes" id="UP000199545"/>
    </source>
</evidence>
<dbReference type="AlphaFoldDB" id="A0A1I3JYM7"/>
<keyword evidence="5 10" id="KW-0067">ATP-binding</keyword>
<dbReference type="GO" id="GO:0005886">
    <property type="term" value="C:plasma membrane"/>
    <property type="evidence" value="ECO:0007669"/>
    <property type="project" value="UniProtKB-ARBA"/>
</dbReference>
<keyword evidence="2" id="KW-0813">Transport</keyword>
<dbReference type="GO" id="GO:0016887">
    <property type="term" value="F:ATP hydrolysis activity"/>
    <property type="evidence" value="ECO:0007669"/>
    <property type="project" value="InterPro"/>
</dbReference>